<feature type="region of interest" description="Disordered" evidence="1">
    <location>
        <begin position="1"/>
        <end position="191"/>
    </location>
</feature>
<feature type="compositionally biased region" description="Low complexity" evidence="1">
    <location>
        <begin position="1"/>
        <end position="27"/>
    </location>
</feature>
<keyword evidence="2" id="KW-0472">Membrane</keyword>
<comment type="caution">
    <text evidence="3">The sequence shown here is derived from an EMBL/GenBank/DDBJ whole genome shotgun (WGS) entry which is preliminary data.</text>
</comment>
<keyword evidence="4" id="KW-1185">Reference proteome</keyword>
<proteinExistence type="predicted"/>
<dbReference type="EMBL" id="JAROKS010000006">
    <property type="protein sequence ID" value="KAK1802563.1"/>
    <property type="molecule type" value="Genomic_DNA"/>
</dbReference>
<evidence type="ECO:0000256" key="2">
    <source>
        <dbReference type="SAM" id="Phobius"/>
    </source>
</evidence>
<gene>
    <name evidence="3" type="ORF">P4O66_004218</name>
</gene>
<keyword evidence="2" id="KW-0812">Transmembrane</keyword>
<evidence type="ECO:0000313" key="3">
    <source>
        <dbReference type="EMBL" id="KAK1802563.1"/>
    </source>
</evidence>
<sequence>MDPGQTTGTGTTGSTQSRTPQGSTTPTMDYHKDYVDSEKKGEYSDISLWSDFKSDHEDPPVAVEEVLHRDPPSYSDLADSDGDEPPAPKVPPEAPPRACRSGVSKLPRVTGKEASSSEEDTPPPKANSPRAHAPRPKPRRGKKAAAPVPAPEIGKTVGALPDTHMPKPEQLLLPKPAKDNPRQAGRSPIQPMTGGLAGVRFPFLDCFPTLCVVVFMCLSLSMCLSLLHLMYPSLCLSLRPCLSPSVCASLYLSSS</sequence>
<organism evidence="3 4">
    <name type="scientific">Electrophorus voltai</name>
    <dbReference type="NCBI Taxonomy" id="2609070"/>
    <lineage>
        <taxon>Eukaryota</taxon>
        <taxon>Metazoa</taxon>
        <taxon>Chordata</taxon>
        <taxon>Craniata</taxon>
        <taxon>Vertebrata</taxon>
        <taxon>Euteleostomi</taxon>
        <taxon>Actinopterygii</taxon>
        <taxon>Neopterygii</taxon>
        <taxon>Teleostei</taxon>
        <taxon>Ostariophysi</taxon>
        <taxon>Gymnotiformes</taxon>
        <taxon>Gymnotoidei</taxon>
        <taxon>Gymnotidae</taxon>
        <taxon>Electrophorus</taxon>
    </lineage>
</organism>
<evidence type="ECO:0000313" key="4">
    <source>
        <dbReference type="Proteomes" id="UP001239994"/>
    </source>
</evidence>
<feature type="compositionally biased region" description="Pro residues" evidence="1">
    <location>
        <begin position="85"/>
        <end position="95"/>
    </location>
</feature>
<dbReference type="AlphaFoldDB" id="A0AAD9E334"/>
<evidence type="ECO:0000256" key="1">
    <source>
        <dbReference type="SAM" id="MobiDB-lite"/>
    </source>
</evidence>
<name>A0AAD9E334_9TELE</name>
<reference evidence="3" key="1">
    <citation type="submission" date="2023-03" db="EMBL/GenBank/DDBJ databases">
        <title>Electrophorus voltai genome.</title>
        <authorList>
            <person name="Bian C."/>
        </authorList>
    </citation>
    <scope>NUCLEOTIDE SEQUENCE</scope>
    <source>
        <strain evidence="3">CB-2022</strain>
        <tissue evidence="3">Muscle</tissue>
    </source>
</reference>
<feature type="transmembrane region" description="Helical" evidence="2">
    <location>
        <begin position="207"/>
        <end position="229"/>
    </location>
</feature>
<accession>A0AAD9E334</accession>
<keyword evidence="2" id="KW-1133">Transmembrane helix</keyword>
<protein>
    <submittedName>
        <fullName evidence="3">Uncharacterized protein</fullName>
    </submittedName>
</protein>
<feature type="compositionally biased region" description="Basic and acidic residues" evidence="1">
    <location>
        <begin position="52"/>
        <end position="71"/>
    </location>
</feature>
<dbReference type="Proteomes" id="UP001239994">
    <property type="component" value="Unassembled WGS sequence"/>
</dbReference>
<feature type="compositionally biased region" description="Basic residues" evidence="1">
    <location>
        <begin position="132"/>
        <end position="143"/>
    </location>
</feature>
<feature type="compositionally biased region" description="Basic and acidic residues" evidence="1">
    <location>
        <begin position="29"/>
        <end position="43"/>
    </location>
</feature>